<dbReference type="OrthoDB" id="2951834at2759"/>
<sequence>VNQQQTSPFFRLPGELRNEIYNLLLSPDTKPLSELAIHHKHVNTQHRTQPPRTPSPLYPAILSACRKAHLEATPLLYESHIFHAHTSLLTSFPHLTSAYRPIQYARPISLIRRWQLSLRLDTDPRFTAEQAKVAFSGVEYFEVRVWEAQFEMSDYTALALLTGVRGVKVAKVGGSVGEEVARWMERLMMS</sequence>
<gene>
    <name evidence="2" type="ORF">DM02DRAFT_488752</name>
</gene>
<dbReference type="Proteomes" id="UP000244855">
    <property type="component" value="Unassembled WGS sequence"/>
</dbReference>
<keyword evidence="3" id="KW-1185">Reference proteome</keyword>
<feature type="domain" description="2EXR" evidence="1">
    <location>
        <begin position="8"/>
        <end position="84"/>
    </location>
</feature>
<evidence type="ECO:0000313" key="3">
    <source>
        <dbReference type="Proteomes" id="UP000244855"/>
    </source>
</evidence>
<dbReference type="PANTHER" id="PTHR42085">
    <property type="entry name" value="F-BOX DOMAIN-CONTAINING PROTEIN"/>
    <property type="match status" value="1"/>
</dbReference>
<dbReference type="InterPro" id="IPR038883">
    <property type="entry name" value="AN11006-like"/>
</dbReference>
<accession>A0A2V1E5G8</accession>
<feature type="non-terminal residue" evidence="2">
    <location>
        <position position="190"/>
    </location>
</feature>
<evidence type="ECO:0000313" key="2">
    <source>
        <dbReference type="EMBL" id="PVI05362.1"/>
    </source>
</evidence>
<organism evidence="2 3">
    <name type="scientific">Periconia macrospinosa</name>
    <dbReference type="NCBI Taxonomy" id="97972"/>
    <lineage>
        <taxon>Eukaryota</taxon>
        <taxon>Fungi</taxon>
        <taxon>Dikarya</taxon>
        <taxon>Ascomycota</taxon>
        <taxon>Pezizomycotina</taxon>
        <taxon>Dothideomycetes</taxon>
        <taxon>Pleosporomycetidae</taxon>
        <taxon>Pleosporales</taxon>
        <taxon>Massarineae</taxon>
        <taxon>Periconiaceae</taxon>
        <taxon>Periconia</taxon>
    </lineage>
</organism>
<dbReference type="InterPro" id="IPR045518">
    <property type="entry name" value="2EXR"/>
</dbReference>
<dbReference type="EMBL" id="KZ805314">
    <property type="protein sequence ID" value="PVI05362.1"/>
    <property type="molecule type" value="Genomic_DNA"/>
</dbReference>
<evidence type="ECO:0000259" key="1">
    <source>
        <dbReference type="Pfam" id="PF20150"/>
    </source>
</evidence>
<proteinExistence type="predicted"/>
<feature type="non-terminal residue" evidence="2">
    <location>
        <position position="1"/>
    </location>
</feature>
<dbReference type="Pfam" id="PF20150">
    <property type="entry name" value="2EXR"/>
    <property type="match status" value="1"/>
</dbReference>
<dbReference type="AlphaFoldDB" id="A0A2V1E5G8"/>
<dbReference type="PANTHER" id="PTHR42085:SF4">
    <property type="entry name" value="F-BOX DOMAIN-CONTAINING PROTEIN"/>
    <property type="match status" value="1"/>
</dbReference>
<name>A0A2V1E5G8_9PLEO</name>
<reference evidence="2 3" key="1">
    <citation type="journal article" date="2018" name="Sci. Rep.">
        <title>Comparative genomics provides insights into the lifestyle and reveals functional heterogeneity of dark septate endophytic fungi.</title>
        <authorList>
            <person name="Knapp D.G."/>
            <person name="Nemeth J.B."/>
            <person name="Barry K."/>
            <person name="Hainaut M."/>
            <person name="Henrissat B."/>
            <person name="Johnson J."/>
            <person name="Kuo A."/>
            <person name="Lim J.H.P."/>
            <person name="Lipzen A."/>
            <person name="Nolan M."/>
            <person name="Ohm R.A."/>
            <person name="Tamas L."/>
            <person name="Grigoriev I.V."/>
            <person name="Spatafora J.W."/>
            <person name="Nagy L.G."/>
            <person name="Kovacs G.M."/>
        </authorList>
    </citation>
    <scope>NUCLEOTIDE SEQUENCE [LARGE SCALE GENOMIC DNA]</scope>
    <source>
        <strain evidence="2 3">DSE2036</strain>
    </source>
</reference>
<protein>
    <recommendedName>
        <fullName evidence="1">2EXR domain-containing protein</fullName>
    </recommendedName>
</protein>